<feature type="binding site" evidence="3">
    <location>
        <position position="199"/>
    </location>
    <ligand>
        <name>a divalent metal cation</name>
        <dbReference type="ChEBI" id="CHEBI:60240"/>
    </ligand>
</feature>
<dbReference type="SUPFAM" id="SSF63829">
    <property type="entry name" value="Calcium-dependent phosphotriesterase"/>
    <property type="match status" value="1"/>
</dbReference>
<feature type="binding site" evidence="3">
    <location>
        <position position="148"/>
    </location>
    <ligand>
        <name>a divalent metal cation</name>
        <dbReference type="ChEBI" id="CHEBI:60240"/>
    </ligand>
</feature>
<keyword evidence="6" id="KW-1185">Reference proteome</keyword>
<evidence type="ECO:0000313" key="6">
    <source>
        <dbReference type="Proteomes" id="UP001149009"/>
    </source>
</evidence>
<feature type="binding site" evidence="3">
    <location>
        <position position="103"/>
    </location>
    <ligand>
        <name>substrate</name>
    </ligand>
</feature>
<dbReference type="RefSeq" id="WP_261514053.1">
    <property type="nucleotide sequence ID" value="NZ_JAODNV010000004.1"/>
</dbReference>
<evidence type="ECO:0000313" key="5">
    <source>
        <dbReference type="EMBL" id="MCT8989343.1"/>
    </source>
</evidence>
<comment type="cofactor">
    <cofactor evidence="3">
        <name>Zn(2+)</name>
        <dbReference type="ChEBI" id="CHEBI:29105"/>
    </cofactor>
    <text evidence="3">Binds 1 divalent metal cation per subunit.</text>
</comment>
<evidence type="ECO:0000256" key="2">
    <source>
        <dbReference type="PIRSR" id="PIRSR605511-1"/>
    </source>
</evidence>
<protein>
    <submittedName>
        <fullName evidence="5">SMP-30/gluconolactonase/LRE family protein</fullName>
    </submittedName>
</protein>
<dbReference type="Pfam" id="PF08450">
    <property type="entry name" value="SGL"/>
    <property type="match status" value="1"/>
</dbReference>
<evidence type="ECO:0000256" key="1">
    <source>
        <dbReference type="ARBA" id="ARBA00008853"/>
    </source>
</evidence>
<sequence>MSEIEVSVLSDIACRLGEGPTYDARIDTLFWFNIVECKLLEHPLSGGETRVHELPLMASALADIDEERQLLVTETGLQIRDRATGRLTMLAEVEADRPDTRSNDARPHPCGALWFSTMSKTSEERAGTIYWFFKGEVRRLFSHITVPNSICFSPDGAIGYFADTRENRLYRVACDPETGLPVDEPVLTVDGNQMPGGIDGSVTDAQGTIWNARWGGARIDAWSPRGELIRSIRMPARQISCPAFIGRDARRLVATSAFSGMDEEARKADPHAGKTFLIDLEVEGRLDPPVLL</sequence>
<dbReference type="GO" id="GO:0019853">
    <property type="term" value="P:L-ascorbic acid biosynthetic process"/>
    <property type="evidence" value="ECO:0007669"/>
    <property type="project" value="TreeGrafter"/>
</dbReference>
<gene>
    <name evidence="5" type="ORF">NYR54_03385</name>
</gene>
<dbReference type="InterPro" id="IPR011042">
    <property type="entry name" value="6-blade_b-propeller_TolB-like"/>
</dbReference>
<comment type="similarity">
    <text evidence="1">Belongs to the SMP-30/CGR1 family.</text>
</comment>
<accession>A0A9X2X666</accession>
<keyword evidence="3" id="KW-0862">Zinc</keyword>
<dbReference type="GO" id="GO:0005509">
    <property type="term" value="F:calcium ion binding"/>
    <property type="evidence" value="ECO:0007669"/>
    <property type="project" value="TreeGrafter"/>
</dbReference>
<feature type="binding site" evidence="3">
    <location>
        <position position="101"/>
    </location>
    <ligand>
        <name>substrate</name>
    </ligand>
</feature>
<keyword evidence="3" id="KW-0479">Metal-binding</keyword>
<organism evidence="5 6">
    <name type="scientific">Chelativorans petroleitrophicus</name>
    <dbReference type="NCBI Taxonomy" id="2975484"/>
    <lineage>
        <taxon>Bacteria</taxon>
        <taxon>Pseudomonadati</taxon>
        <taxon>Pseudomonadota</taxon>
        <taxon>Alphaproteobacteria</taxon>
        <taxon>Hyphomicrobiales</taxon>
        <taxon>Phyllobacteriaceae</taxon>
        <taxon>Chelativorans</taxon>
    </lineage>
</organism>
<feature type="active site" description="Proton donor/acceptor" evidence="2">
    <location>
        <position position="199"/>
    </location>
</feature>
<dbReference type="GO" id="GO:0004341">
    <property type="term" value="F:gluconolactonase activity"/>
    <property type="evidence" value="ECO:0007669"/>
    <property type="project" value="TreeGrafter"/>
</dbReference>
<dbReference type="Proteomes" id="UP001149009">
    <property type="component" value="Unassembled WGS sequence"/>
</dbReference>
<dbReference type="EMBL" id="JAODNV010000004">
    <property type="protein sequence ID" value="MCT8989343.1"/>
    <property type="molecule type" value="Genomic_DNA"/>
</dbReference>
<comment type="caution">
    <text evidence="5">The sequence shown here is derived from an EMBL/GenBank/DDBJ whole genome shotgun (WGS) entry which is preliminary data.</text>
</comment>
<name>A0A9X2X666_9HYPH</name>
<proteinExistence type="inferred from homology"/>
<dbReference type="PRINTS" id="PR01790">
    <property type="entry name" value="SMP30FAMILY"/>
</dbReference>
<reference evidence="5" key="1">
    <citation type="submission" date="2022-08" db="EMBL/GenBank/DDBJ databases">
        <title>Chelativorans sichuanense sp. nov., a paraffin oil-degrading bacterium isolated from a mixture of oil-based drill cuttings and paddy soil.</title>
        <authorList>
            <person name="Yu J."/>
            <person name="Liu H."/>
            <person name="Chen Q."/>
        </authorList>
    </citation>
    <scope>NUCLEOTIDE SEQUENCE</scope>
    <source>
        <strain evidence="5">SCAU 2101</strain>
    </source>
</reference>
<feature type="domain" description="SMP-30/Gluconolactonase/LRE-like region" evidence="4">
    <location>
        <begin position="16"/>
        <end position="257"/>
    </location>
</feature>
<dbReference type="PANTHER" id="PTHR10907:SF47">
    <property type="entry name" value="REGUCALCIN"/>
    <property type="match status" value="1"/>
</dbReference>
<dbReference type="AlphaFoldDB" id="A0A9X2X666"/>
<evidence type="ECO:0000256" key="3">
    <source>
        <dbReference type="PIRSR" id="PIRSR605511-2"/>
    </source>
</evidence>
<dbReference type="PANTHER" id="PTHR10907">
    <property type="entry name" value="REGUCALCIN"/>
    <property type="match status" value="1"/>
</dbReference>
<dbReference type="Gene3D" id="2.120.10.30">
    <property type="entry name" value="TolB, C-terminal domain"/>
    <property type="match status" value="1"/>
</dbReference>
<dbReference type="InterPro" id="IPR005511">
    <property type="entry name" value="SMP-30"/>
</dbReference>
<feature type="binding site" evidence="3">
    <location>
        <position position="18"/>
    </location>
    <ligand>
        <name>a divalent metal cation</name>
        <dbReference type="ChEBI" id="CHEBI:60240"/>
    </ligand>
</feature>
<evidence type="ECO:0000259" key="4">
    <source>
        <dbReference type="Pfam" id="PF08450"/>
    </source>
</evidence>
<dbReference type="InterPro" id="IPR013658">
    <property type="entry name" value="SGL"/>
</dbReference>